<dbReference type="SUPFAM" id="SSF54593">
    <property type="entry name" value="Glyoxalase/Bleomycin resistance protein/Dihydroxybiphenyl dioxygenase"/>
    <property type="match status" value="1"/>
</dbReference>
<feature type="domain" description="VOC" evidence="1">
    <location>
        <begin position="6"/>
        <end position="116"/>
    </location>
</feature>
<evidence type="ECO:0000313" key="3">
    <source>
        <dbReference type="Proteomes" id="UP001199642"/>
    </source>
</evidence>
<dbReference type="EMBL" id="CP082781">
    <property type="protein sequence ID" value="UGS25008.1"/>
    <property type="molecule type" value="Genomic_DNA"/>
</dbReference>
<dbReference type="PROSITE" id="PS51819">
    <property type="entry name" value="VOC"/>
    <property type="match status" value="1"/>
</dbReference>
<dbReference type="Pfam" id="PF00903">
    <property type="entry name" value="Glyoxalase"/>
    <property type="match status" value="1"/>
</dbReference>
<protein>
    <submittedName>
        <fullName evidence="2">VOC family protein</fullName>
    </submittedName>
</protein>
<dbReference type="InterPro" id="IPR037523">
    <property type="entry name" value="VOC_core"/>
</dbReference>
<dbReference type="RefSeq" id="WP_231818873.1">
    <property type="nucleotide sequence ID" value="NZ_CP082781.1"/>
</dbReference>
<keyword evidence="3" id="KW-1185">Reference proteome</keyword>
<dbReference type="Gene3D" id="3.10.180.10">
    <property type="entry name" value="2,3-Dihydroxybiphenyl 1,2-Dioxygenase, domain 1"/>
    <property type="match status" value="1"/>
</dbReference>
<reference evidence="2 3" key="1">
    <citation type="submission" date="2023-01" db="EMBL/GenBank/DDBJ databases">
        <title>Characterization of estradiol degrading bacteria Microbacterium sp. MZT7 and reveal degrading genes through genome analysis.</title>
        <authorList>
            <person name="Hao P."/>
            <person name="Gao Y."/>
        </authorList>
    </citation>
    <scope>NUCLEOTIDE SEQUENCE [LARGE SCALE GENOMIC DNA]</scope>
    <source>
        <strain evidence="2 3">MZT7</strain>
    </source>
</reference>
<evidence type="ECO:0000313" key="2">
    <source>
        <dbReference type="EMBL" id="UGS25008.1"/>
    </source>
</evidence>
<proteinExistence type="predicted"/>
<accession>A0ABY3RMI1</accession>
<dbReference type="InterPro" id="IPR029068">
    <property type="entry name" value="Glyas_Bleomycin-R_OHBP_Dase"/>
</dbReference>
<evidence type="ECO:0000259" key="1">
    <source>
        <dbReference type="PROSITE" id="PS51819"/>
    </source>
</evidence>
<gene>
    <name evidence="2" type="ORF">K8F61_09830</name>
</gene>
<sequence>MTPSATLQRLILSVSDLDRAIAFYAGALGLQETERTDGLAWLRTGDGVEVMLHERRPEPSDTAVAAGFATVGLEDAVDRCVGARGVVVDEVETRPWGERMAVLRDPDGHLLCVSEGR</sequence>
<dbReference type="InterPro" id="IPR004360">
    <property type="entry name" value="Glyas_Fos-R_dOase_dom"/>
</dbReference>
<dbReference type="Proteomes" id="UP001199642">
    <property type="component" value="Chromosome"/>
</dbReference>
<organism evidence="2 3">
    <name type="scientific">Microbacterium resistens</name>
    <dbReference type="NCBI Taxonomy" id="156977"/>
    <lineage>
        <taxon>Bacteria</taxon>
        <taxon>Bacillati</taxon>
        <taxon>Actinomycetota</taxon>
        <taxon>Actinomycetes</taxon>
        <taxon>Micrococcales</taxon>
        <taxon>Microbacteriaceae</taxon>
        <taxon>Microbacterium</taxon>
    </lineage>
</organism>
<dbReference type="CDD" id="cd06587">
    <property type="entry name" value="VOC"/>
    <property type="match status" value="1"/>
</dbReference>
<name>A0ABY3RMI1_9MICO</name>